<evidence type="ECO:0000313" key="3">
    <source>
        <dbReference type="EMBL" id="PAV68920.1"/>
    </source>
</evidence>
<reference evidence="3 4" key="1">
    <citation type="journal article" date="2017" name="Curr. Biol.">
        <title>Genome architecture and evolution of a unichromosomal asexual nematode.</title>
        <authorList>
            <person name="Fradin H."/>
            <person name="Zegar C."/>
            <person name="Gutwein M."/>
            <person name="Lucas J."/>
            <person name="Kovtun M."/>
            <person name="Corcoran D."/>
            <person name="Baugh L.R."/>
            <person name="Kiontke K."/>
            <person name="Gunsalus K."/>
            <person name="Fitch D.H."/>
            <person name="Piano F."/>
        </authorList>
    </citation>
    <scope>NUCLEOTIDE SEQUENCE [LARGE SCALE GENOMIC DNA]</scope>
    <source>
        <strain evidence="3">PF1309</strain>
    </source>
</reference>
<evidence type="ECO:0008006" key="5">
    <source>
        <dbReference type="Google" id="ProtNLM"/>
    </source>
</evidence>
<keyword evidence="2" id="KW-0732">Signal</keyword>
<feature type="region of interest" description="Disordered" evidence="1">
    <location>
        <begin position="128"/>
        <end position="151"/>
    </location>
</feature>
<dbReference type="EMBL" id="LIAE01009663">
    <property type="protein sequence ID" value="PAV68920.1"/>
    <property type="molecule type" value="Genomic_DNA"/>
</dbReference>
<protein>
    <recommendedName>
        <fullName evidence="5">Secreted protein</fullName>
    </recommendedName>
</protein>
<feature type="signal peptide" evidence="2">
    <location>
        <begin position="1"/>
        <end position="20"/>
    </location>
</feature>
<comment type="caution">
    <text evidence="3">The sequence shown here is derived from an EMBL/GenBank/DDBJ whole genome shotgun (WGS) entry which is preliminary data.</text>
</comment>
<keyword evidence="4" id="KW-1185">Reference proteome</keyword>
<evidence type="ECO:0000313" key="4">
    <source>
        <dbReference type="Proteomes" id="UP000218231"/>
    </source>
</evidence>
<dbReference type="OrthoDB" id="10638034at2759"/>
<dbReference type="AlphaFoldDB" id="A0A2A2K4V3"/>
<accession>A0A2A2K4V3</accession>
<dbReference type="Proteomes" id="UP000218231">
    <property type="component" value="Unassembled WGS sequence"/>
</dbReference>
<sequence length="151" mass="16470">MPSGLVLPLVLGMWTRLTGCGRYVPAESCAITASIRLSSRSVTASRSMPGVSAPRFCWMRPKASTHKERDSSSRNTPFTRLPVKAIVPSDSSLFKAAQGCISRPPPWFDAGSKLPHFPRSVALSLGSPRTYTADRPSPRQGLSRQLRRVFG</sequence>
<organism evidence="3 4">
    <name type="scientific">Diploscapter pachys</name>
    <dbReference type="NCBI Taxonomy" id="2018661"/>
    <lineage>
        <taxon>Eukaryota</taxon>
        <taxon>Metazoa</taxon>
        <taxon>Ecdysozoa</taxon>
        <taxon>Nematoda</taxon>
        <taxon>Chromadorea</taxon>
        <taxon>Rhabditida</taxon>
        <taxon>Rhabditina</taxon>
        <taxon>Rhabditomorpha</taxon>
        <taxon>Rhabditoidea</taxon>
        <taxon>Rhabditidae</taxon>
        <taxon>Diploscapter</taxon>
    </lineage>
</organism>
<proteinExistence type="predicted"/>
<evidence type="ECO:0000256" key="2">
    <source>
        <dbReference type="SAM" id="SignalP"/>
    </source>
</evidence>
<gene>
    <name evidence="3" type="ORF">WR25_26026</name>
</gene>
<name>A0A2A2K4V3_9BILA</name>
<evidence type="ECO:0000256" key="1">
    <source>
        <dbReference type="SAM" id="MobiDB-lite"/>
    </source>
</evidence>
<feature type="chain" id="PRO_5012968612" description="Secreted protein" evidence="2">
    <location>
        <begin position="21"/>
        <end position="151"/>
    </location>
</feature>